<keyword evidence="1" id="KW-1133">Transmembrane helix</keyword>
<dbReference type="EMBL" id="SRLO01000026">
    <property type="protein sequence ID" value="TNN84586.1"/>
    <property type="molecule type" value="Genomic_DNA"/>
</dbReference>
<keyword evidence="3" id="KW-1185">Reference proteome</keyword>
<protein>
    <submittedName>
        <fullName evidence="2">Claudin-34</fullName>
    </submittedName>
</protein>
<sequence length="110" mass="11579">MPYLADAVHAQLGAVCLGCVGWALTAAALGLVQWRVWLVSDRQAISSGVGLWRACGGPVAGLWRACFYSHTHVTSGLLAMHCESMGLTEAFTPPEVEAGQVLMLVSLLAP</sequence>
<dbReference type="OrthoDB" id="9895009at2759"/>
<feature type="transmembrane region" description="Helical" evidence="1">
    <location>
        <begin position="12"/>
        <end position="32"/>
    </location>
</feature>
<dbReference type="Proteomes" id="UP000314294">
    <property type="component" value="Unassembled WGS sequence"/>
</dbReference>
<gene>
    <name evidence="2" type="primary">CLDN34_1</name>
    <name evidence="2" type="ORF">EYF80_005286</name>
</gene>
<keyword evidence="1" id="KW-0812">Transmembrane</keyword>
<keyword evidence="1" id="KW-0472">Membrane</keyword>
<dbReference type="Gene3D" id="1.20.140.150">
    <property type="match status" value="1"/>
</dbReference>
<name>A0A4Z2J326_9TELE</name>
<organism evidence="2 3">
    <name type="scientific">Liparis tanakae</name>
    <name type="common">Tanaka's snailfish</name>
    <dbReference type="NCBI Taxonomy" id="230148"/>
    <lineage>
        <taxon>Eukaryota</taxon>
        <taxon>Metazoa</taxon>
        <taxon>Chordata</taxon>
        <taxon>Craniata</taxon>
        <taxon>Vertebrata</taxon>
        <taxon>Euteleostomi</taxon>
        <taxon>Actinopterygii</taxon>
        <taxon>Neopterygii</taxon>
        <taxon>Teleostei</taxon>
        <taxon>Neoteleostei</taxon>
        <taxon>Acanthomorphata</taxon>
        <taxon>Eupercaria</taxon>
        <taxon>Perciformes</taxon>
        <taxon>Cottioidei</taxon>
        <taxon>Cottales</taxon>
        <taxon>Liparidae</taxon>
        <taxon>Liparis</taxon>
    </lineage>
</organism>
<dbReference type="AlphaFoldDB" id="A0A4Z2J326"/>
<evidence type="ECO:0000256" key="1">
    <source>
        <dbReference type="SAM" id="Phobius"/>
    </source>
</evidence>
<evidence type="ECO:0000313" key="2">
    <source>
        <dbReference type="EMBL" id="TNN84586.1"/>
    </source>
</evidence>
<proteinExistence type="predicted"/>
<comment type="caution">
    <text evidence="2">The sequence shown here is derived from an EMBL/GenBank/DDBJ whole genome shotgun (WGS) entry which is preliminary data.</text>
</comment>
<accession>A0A4Z2J326</accession>
<evidence type="ECO:0000313" key="3">
    <source>
        <dbReference type="Proteomes" id="UP000314294"/>
    </source>
</evidence>
<reference evidence="2 3" key="1">
    <citation type="submission" date="2019-03" db="EMBL/GenBank/DDBJ databases">
        <title>First draft genome of Liparis tanakae, snailfish: a comprehensive survey of snailfish specific genes.</title>
        <authorList>
            <person name="Kim W."/>
            <person name="Song I."/>
            <person name="Jeong J.-H."/>
            <person name="Kim D."/>
            <person name="Kim S."/>
            <person name="Ryu S."/>
            <person name="Song J.Y."/>
            <person name="Lee S.K."/>
        </authorList>
    </citation>
    <scope>NUCLEOTIDE SEQUENCE [LARGE SCALE GENOMIC DNA]</scope>
    <source>
        <tissue evidence="2">Muscle</tissue>
    </source>
</reference>